<reference evidence="1 2" key="1">
    <citation type="submission" date="2018-10" db="EMBL/GenBank/DDBJ databases">
        <authorList>
            <person name="Ekblom R."/>
            <person name="Jareborg N."/>
        </authorList>
    </citation>
    <scope>NUCLEOTIDE SEQUENCE [LARGE SCALE GENOMIC DNA]</scope>
    <source>
        <tissue evidence="1">Muscle</tissue>
    </source>
</reference>
<keyword evidence="2" id="KW-1185">Reference proteome</keyword>
<comment type="caution">
    <text evidence="1">The sequence shown here is derived from an EMBL/GenBank/DDBJ whole genome shotgun (WGS) entry which is preliminary data.</text>
</comment>
<gene>
    <name evidence="1" type="ORF">BN2614_LOCUS1</name>
</gene>
<dbReference type="AlphaFoldDB" id="A0A9X9M2P3"/>
<evidence type="ECO:0000313" key="2">
    <source>
        <dbReference type="Proteomes" id="UP000269945"/>
    </source>
</evidence>
<sequence>MEKQGLTDAYPHLLVETWRPHLTKSNAHIALIWCDSSELWERY</sequence>
<dbReference type="EMBL" id="CYRY02038968">
    <property type="protein sequence ID" value="VCX30729.1"/>
    <property type="molecule type" value="Genomic_DNA"/>
</dbReference>
<accession>A0A9X9M2P3</accession>
<dbReference type="Proteomes" id="UP000269945">
    <property type="component" value="Unassembled WGS sequence"/>
</dbReference>
<name>A0A9X9M2P3_GULGU</name>
<protein>
    <submittedName>
        <fullName evidence="1">Uncharacterized protein</fullName>
    </submittedName>
</protein>
<evidence type="ECO:0000313" key="1">
    <source>
        <dbReference type="EMBL" id="VCX30729.1"/>
    </source>
</evidence>
<proteinExistence type="predicted"/>
<organism evidence="1 2">
    <name type="scientific">Gulo gulo</name>
    <name type="common">Wolverine</name>
    <name type="synonym">Gluton</name>
    <dbReference type="NCBI Taxonomy" id="48420"/>
    <lineage>
        <taxon>Eukaryota</taxon>
        <taxon>Metazoa</taxon>
        <taxon>Chordata</taxon>
        <taxon>Craniata</taxon>
        <taxon>Vertebrata</taxon>
        <taxon>Euteleostomi</taxon>
        <taxon>Mammalia</taxon>
        <taxon>Eutheria</taxon>
        <taxon>Laurasiatheria</taxon>
        <taxon>Carnivora</taxon>
        <taxon>Caniformia</taxon>
        <taxon>Musteloidea</taxon>
        <taxon>Mustelidae</taxon>
        <taxon>Guloninae</taxon>
        <taxon>Gulo</taxon>
    </lineage>
</organism>